<proteinExistence type="predicted"/>
<keyword evidence="3" id="KW-1185">Reference proteome</keyword>
<evidence type="ECO:0000313" key="2">
    <source>
        <dbReference type="EMBL" id="UJO23623.1"/>
    </source>
</evidence>
<dbReference type="EMBL" id="CP090173">
    <property type="protein sequence ID" value="UJO23623.1"/>
    <property type="molecule type" value="Genomic_DNA"/>
</dbReference>
<dbReference type="RefSeq" id="XP_047767989.1">
    <property type="nucleotide sequence ID" value="XM_047912350.1"/>
</dbReference>
<name>A0A9Q8PJJ5_PASFU</name>
<evidence type="ECO:0000313" key="3">
    <source>
        <dbReference type="Proteomes" id="UP000756132"/>
    </source>
</evidence>
<dbReference type="GeneID" id="71993080"/>
<protein>
    <submittedName>
        <fullName evidence="2">Uncharacterized protein</fullName>
    </submittedName>
</protein>
<accession>A0A9Q8PJJ5</accession>
<dbReference type="KEGG" id="ffu:CLAFUR5_13202"/>
<gene>
    <name evidence="2" type="ORF">CLAFUR5_13202</name>
</gene>
<sequence>MTDQPPAVRVAHNTPQGVDCNAQAPTRQSLEQEKARLENQIMLGHGMKHSYESLAGRSPERRKRDEKILAIKMVTGNKRV</sequence>
<reference evidence="2" key="1">
    <citation type="submission" date="2021-12" db="EMBL/GenBank/DDBJ databases">
        <authorList>
            <person name="Zaccaron A."/>
            <person name="Stergiopoulos I."/>
        </authorList>
    </citation>
    <scope>NUCLEOTIDE SEQUENCE</scope>
    <source>
        <strain evidence="2">Race5_Kim</strain>
    </source>
</reference>
<evidence type="ECO:0000256" key="1">
    <source>
        <dbReference type="SAM" id="MobiDB-lite"/>
    </source>
</evidence>
<dbReference type="Proteomes" id="UP000756132">
    <property type="component" value="Chromosome 11"/>
</dbReference>
<dbReference type="AlphaFoldDB" id="A0A9Q8PJJ5"/>
<feature type="region of interest" description="Disordered" evidence="1">
    <location>
        <begin position="1"/>
        <end position="21"/>
    </location>
</feature>
<organism evidence="2 3">
    <name type="scientific">Passalora fulva</name>
    <name type="common">Tomato leaf mold</name>
    <name type="synonym">Cladosporium fulvum</name>
    <dbReference type="NCBI Taxonomy" id="5499"/>
    <lineage>
        <taxon>Eukaryota</taxon>
        <taxon>Fungi</taxon>
        <taxon>Dikarya</taxon>
        <taxon>Ascomycota</taxon>
        <taxon>Pezizomycotina</taxon>
        <taxon>Dothideomycetes</taxon>
        <taxon>Dothideomycetidae</taxon>
        <taxon>Mycosphaerellales</taxon>
        <taxon>Mycosphaerellaceae</taxon>
        <taxon>Fulvia</taxon>
    </lineage>
</organism>
<reference evidence="2" key="2">
    <citation type="journal article" date="2022" name="Microb. Genom.">
        <title>A chromosome-scale genome assembly of the tomato pathogen Cladosporium fulvum reveals a compartmentalized genome architecture and the presence of a dispensable chromosome.</title>
        <authorList>
            <person name="Zaccaron A.Z."/>
            <person name="Chen L.H."/>
            <person name="Samaras A."/>
            <person name="Stergiopoulos I."/>
        </authorList>
    </citation>
    <scope>NUCLEOTIDE SEQUENCE</scope>
    <source>
        <strain evidence="2">Race5_Kim</strain>
    </source>
</reference>